<dbReference type="Proteomes" id="UP000018227">
    <property type="component" value="Unassembled WGS sequence"/>
</dbReference>
<dbReference type="eggNOG" id="ENOG5033CD3">
    <property type="taxonomic scope" value="Bacteria"/>
</dbReference>
<dbReference type="STRING" id="592026.GCWU0000282_000574"/>
<proteinExistence type="predicted"/>
<keyword evidence="2" id="KW-1185">Reference proteome</keyword>
<sequence length="217" mass="24335">MLIDLIETNTAVVSDFKVRDEEAQKSSEQHNIDANFTNAINGVKQTVTHLCGVREGADFEETQEVSKKIAEMLETCKMAIAQRHVKAADTARINGMNREINGALVEEWKTYHTGKTSSIREILGIARNLSDAEATSLISDINATASWNANVNDVIRMTEALDEANELIGKLELNDSIVEFLKKMMEHRASLEDLTSDVLEWIEKENLKKRIKLTFGQ</sequence>
<protein>
    <submittedName>
        <fullName evidence="1">Uncharacterized protein</fullName>
    </submittedName>
</protein>
<evidence type="ECO:0000313" key="2">
    <source>
        <dbReference type="Proteomes" id="UP000018227"/>
    </source>
</evidence>
<comment type="caution">
    <text evidence="1">The sequence shown here is derived from an EMBL/GenBank/DDBJ whole genome shotgun (WGS) entry which is preliminary data.</text>
</comment>
<dbReference type="EMBL" id="ACIL03000005">
    <property type="protein sequence ID" value="ESL04226.1"/>
    <property type="molecule type" value="Genomic_DNA"/>
</dbReference>
<name>V2Y979_9FIRM</name>
<dbReference type="AlphaFoldDB" id="V2Y979"/>
<dbReference type="HOGENOM" id="CLU_1270397_0_0_9"/>
<evidence type="ECO:0000313" key="1">
    <source>
        <dbReference type="EMBL" id="ESL04226.1"/>
    </source>
</evidence>
<reference evidence="1 2" key="1">
    <citation type="submission" date="2013-06" db="EMBL/GenBank/DDBJ databases">
        <authorList>
            <person name="Weinstock G."/>
            <person name="Sodergren E."/>
            <person name="Clifton S."/>
            <person name="Fulton L."/>
            <person name="Fulton B."/>
            <person name="Courtney L."/>
            <person name="Fronick C."/>
            <person name="Harrison M."/>
            <person name="Strong C."/>
            <person name="Farmer C."/>
            <person name="Delahaunty K."/>
            <person name="Markovic C."/>
            <person name="Hall O."/>
            <person name="Minx P."/>
            <person name="Tomlinson C."/>
            <person name="Mitreva M."/>
            <person name="Nelson J."/>
            <person name="Hou S."/>
            <person name="Wollam A."/>
            <person name="Pepin K.H."/>
            <person name="Johnson M."/>
            <person name="Bhonagiri V."/>
            <person name="Nash W.E."/>
            <person name="Warren W."/>
            <person name="Chinwalla A."/>
            <person name="Mardis E.R."/>
            <person name="Wilson R.K."/>
        </authorList>
    </citation>
    <scope>NUCLEOTIDE SEQUENCE [LARGE SCALE GENOMIC DNA]</scope>
    <source>
        <strain evidence="1 2">ATCC 51271</strain>
    </source>
</reference>
<gene>
    <name evidence="1" type="ORF">GCWU0000282_000574</name>
</gene>
<organism evidence="1 2">
    <name type="scientific">Catonella morbi ATCC 51271</name>
    <dbReference type="NCBI Taxonomy" id="592026"/>
    <lineage>
        <taxon>Bacteria</taxon>
        <taxon>Bacillati</taxon>
        <taxon>Bacillota</taxon>
        <taxon>Clostridia</taxon>
        <taxon>Lachnospirales</taxon>
        <taxon>Lachnospiraceae</taxon>
        <taxon>Catonella</taxon>
    </lineage>
</organism>
<accession>V2Y979</accession>